<feature type="compositionally biased region" description="Basic and acidic residues" evidence="4">
    <location>
        <begin position="101"/>
        <end position="118"/>
    </location>
</feature>
<name>A0A5P9Q6Y5_9MICO</name>
<dbReference type="Proteomes" id="UP000326702">
    <property type="component" value="Chromosome"/>
</dbReference>
<keyword evidence="3" id="KW-0443">Lipid metabolism</keyword>
<keyword evidence="5" id="KW-0812">Transmembrane</keyword>
<protein>
    <submittedName>
        <fullName evidence="6">Spore coat protein SP96</fullName>
    </submittedName>
</protein>
<keyword evidence="6" id="KW-0946">Virion</keyword>
<dbReference type="SUPFAM" id="SSF53474">
    <property type="entry name" value="alpha/beta-Hydrolases"/>
    <property type="match status" value="1"/>
</dbReference>
<dbReference type="OrthoDB" id="5243890at2"/>
<dbReference type="InterPro" id="IPR029058">
    <property type="entry name" value="AB_hydrolase_fold"/>
</dbReference>
<feature type="region of interest" description="Disordered" evidence="4">
    <location>
        <begin position="1"/>
        <end position="22"/>
    </location>
</feature>
<dbReference type="Gene3D" id="3.40.50.1820">
    <property type="entry name" value="alpha/beta hydrolase"/>
    <property type="match status" value="1"/>
</dbReference>
<keyword evidence="2" id="KW-0442">Lipid degradation</keyword>
<feature type="transmembrane region" description="Helical" evidence="5">
    <location>
        <begin position="25"/>
        <end position="45"/>
    </location>
</feature>
<evidence type="ECO:0000313" key="7">
    <source>
        <dbReference type="Proteomes" id="UP000326702"/>
    </source>
</evidence>
<evidence type="ECO:0000313" key="6">
    <source>
        <dbReference type="EMBL" id="QFU97177.1"/>
    </source>
</evidence>
<feature type="compositionally biased region" description="Low complexity" evidence="4">
    <location>
        <begin position="46"/>
        <end position="100"/>
    </location>
</feature>
<evidence type="ECO:0000256" key="4">
    <source>
        <dbReference type="SAM" id="MobiDB-lite"/>
    </source>
</evidence>
<dbReference type="EMBL" id="CP045529">
    <property type="protein sequence ID" value="QFU97177.1"/>
    <property type="molecule type" value="Genomic_DNA"/>
</dbReference>
<keyword evidence="1" id="KW-0378">Hydrolase</keyword>
<keyword evidence="6" id="KW-0167">Capsid protein</keyword>
<dbReference type="KEGG" id="lxl:KDY119_00671"/>
<accession>A0A5P9Q6Y5</accession>
<feature type="compositionally biased region" description="Low complexity" evidence="4">
    <location>
        <begin position="1"/>
        <end position="14"/>
    </location>
</feature>
<evidence type="ECO:0000256" key="5">
    <source>
        <dbReference type="SAM" id="Phobius"/>
    </source>
</evidence>
<sequence>MPSAPSTPSSPRPAQARRKARYRRVATIVGGAVVLTTVVGVGWAASERGTPSAPRAGAPAAAAEDVAAAPSSPSASPAATPTPSSEPTPTSTPTASATAKSAEKSGRAKATGSDHDATKSGGTRGTVSSAGSTSSAAAGAGSESGSSAGSAKDGGSSQSASGSGSPGSSGSSHASTAPNRTFALGTRIYTLDRAGRTIKFKVFYPRTGDGTQDVAEAPIASGTFPLVLFSHGLGGNPDSYSSLIAPLAKAGFVVAAPWYPNTTTGSSGNVGDAMSGNQSLDASAVISRMLDFDKDGSSPFHDKIDTSHGVGASGHSLGAITTQGLLGAKKDSRVTTAVMLATASIGKPTGSPVKTLFINGDQDPLTAYSGARSAYDAVPWPKAFMTHVGGNHDRYVWFGEGYDETVATLVDWMRWGLYGDAGAKARLPHDASGKSIRWESKGL</sequence>
<keyword evidence="5" id="KW-0472">Membrane</keyword>
<reference evidence="6 7" key="1">
    <citation type="submission" date="2019-10" db="EMBL/GenBank/DDBJ databases">
        <title>Genome sequence of Luteimicrobium xylanilyticum HY-24.</title>
        <authorList>
            <person name="Kim D.Y."/>
            <person name="Park H.-Y."/>
        </authorList>
    </citation>
    <scope>NUCLEOTIDE SEQUENCE [LARGE SCALE GENOMIC DNA]</scope>
    <source>
        <strain evidence="6 7">HY-24</strain>
    </source>
</reference>
<evidence type="ECO:0000256" key="2">
    <source>
        <dbReference type="ARBA" id="ARBA00022963"/>
    </source>
</evidence>
<dbReference type="GO" id="GO:0003847">
    <property type="term" value="F:1-alkyl-2-acetylglycerophosphocholine esterase activity"/>
    <property type="evidence" value="ECO:0007669"/>
    <property type="project" value="TreeGrafter"/>
</dbReference>
<keyword evidence="7" id="KW-1185">Reference proteome</keyword>
<dbReference type="RefSeq" id="WP_153021929.1">
    <property type="nucleotide sequence ID" value="NZ_BAABIH010000029.1"/>
</dbReference>
<proteinExistence type="predicted"/>
<evidence type="ECO:0000256" key="1">
    <source>
        <dbReference type="ARBA" id="ARBA00022801"/>
    </source>
</evidence>
<dbReference type="PANTHER" id="PTHR10272:SF0">
    <property type="entry name" value="PLATELET-ACTIVATING FACTOR ACETYLHYDROLASE"/>
    <property type="match status" value="1"/>
</dbReference>
<feature type="compositionally biased region" description="Low complexity" evidence="4">
    <location>
        <begin position="125"/>
        <end position="177"/>
    </location>
</feature>
<dbReference type="Pfam" id="PF03403">
    <property type="entry name" value="PAF-AH_p_II"/>
    <property type="match status" value="1"/>
</dbReference>
<evidence type="ECO:0000256" key="3">
    <source>
        <dbReference type="ARBA" id="ARBA00023098"/>
    </source>
</evidence>
<organism evidence="6 7">
    <name type="scientific">Luteimicrobium xylanilyticum</name>
    <dbReference type="NCBI Taxonomy" id="1133546"/>
    <lineage>
        <taxon>Bacteria</taxon>
        <taxon>Bacillati</taxon>
        <taxon>Actinomycetota</taxon>
        <taxon>Actinomycetes</taxon>
        <taxon>Micrococcales</taxon>
        <taxon>Luteimicrobium</taxon>
    </lineage>
</organism>
<dbReference type="GO" id="GO:0016042">
    <property type="term" value="P:lipid catabolic process"/>
    <property type="evidence" value="ECO:0007669"/>
    <property type="project" value="UniProtKB-KW"/>
</dbReference>
<keyword evidence="5" id="KW-1133">Transmembrane helix</keyword>
<dbReference type="PANTHER" id="PTHR10272">
    <property type="entry name" value="PLATELET-ACTIVATING FACTOR ACETYLHYDROLASE"/>
    <property type="match status" value="1"/>
</dbReference>
<gene>
    <name evidence="6" type="ORF">KDY119_00671</name>
</gene>
<feature type="region of interest" description="Disordered" evidence="4">
    <location>
        <begin position="46"/>
        <end position="178"/>
    </location>
</feature>
<dbReference type="AlphaFoldDB" id="A0A5P9Q6Y5"/>